<dbReference type="Gene3D" id="1.10.10.10">
    <property type="entry name" value="Winged helix-like DNA-binding domain superfamily/Winged helix DNA-binding domain"/>
    <property type="match status" value="1"/>
</dbReference>
<dbReference type="GO" id="GO:0045892">
    <property type="term" value="P:negative regulation of DNA-templated transcription"/>
    <property type="evidence" value="ECO:0007669"/>
    <property type="project" value="TreeGrafter"/>
</dbReference>
<reference evidence="6 7" key="1">
    <citation type="submission" date="2017-05" db="EMBL/GenBank/DDBJ databases">
        <title>Lactobacillus nurukis nov., sp. nov., isolated from nuruk.</title>
        <authorList>
            <person name="Kim S.-J."/>
        </authorList>
    </citation>
    <scope>NUCLEOTIDE SEQUENCE [LARGE SCALE GENOMIC DNA]</scope>
    <source>
        <strain evidence="6 7">SYF10-1a</strain>
    </source>
</reference>
<dbReference type="InterPro" id="IPR005471">
    <property type="entry name" value="Tscrpt_reg_IclR_N"/>
</dbReference>
<dbReference type="InterPro" id="IPR036388">
    <property type="entry name" value="WH-like_DNA-bd_sf"/>
</dbReference>
<dbReference type="GO" id="GO:0003700">
    <property type="term" value="F:DNA-binding transcription factor activity"/>
    <property type="evidence" value="ECO:0007669"/>
    <property type="project" value="TreeGrafter"/>
</dbReference>
<sequence>MANSSSTLRNGLAILALLRKNGGLRLTEISNQLILNKSTVLRLLDTLMELNYVKKIDKHYSIKHNNSDPYLNWISIPVSKEITNHFQTTAFIGILRNENVVITQVLPAKKGFEEFKVLGNSTPINLSALGKGIVAFLSDEQQVNIVKKLTFDKGTKYTITGQKTFLKNLKITAQKGYALDDEESSIGIRCLAVPIYRNGQVIASLGISGSFERLPRQKLQSIAKELIKCSQQITNEFF</sequence>
<dbReference type="PANTHER" id="PTHR30136">
    <property type="entry name" value="HELIX-TURN-HELIX TRANSCRIPTIONAL REGULATOR, ICLR FAMILY"/>
    <property type="match status" value="1"/>
</dbReference>
<comment type="caution">
    <text evidence="6">The sequence shown here is derived from an EMBL/GenBank/DDBJ whole genome shotgun (WGS) entry which is preliminary data.</text>
</comment>
<organism evidence="6 7">
    <name type="scientific">Companilactobacillus nuruki</name>
    <dbReference type="NCBI Taxonomy" id="1993540"/>
    <lineage>
        <taxon>Bacteria</taxon>
        <taxon>Bacillati</taxon>
        <taxon>Bacillota</taxon>
        <taxon>Bacilli</taxon>
        <taxon>Lactobacillales</taxon>
        <taxon>Lactobacillaceae</taxon>
        <taxon>Companilactobacillus</taxon>
    </lineage>
</organism>
<dbReference type="EMBL" id="NIPR01000001">
    <property type="protein sequence ID" value="PMD73903.1"/>
    <property type="molecule type" value="Genomic_DNA"/>
</dbReference>
<name>A0A2N7AXU5_9LACO</name>
<evidence type="ECO:0000313" key="7">
    <source>
        <dbReference type="Proteomes" id="UP000235649"/>
    </source>
</evidence>
<dbReference type="Gene3D" id="3.30.450.40">
    <property type="match status" value="1"/>
</dbReference>
<dbReference type="Pfam" id="PF01614">
    <property type="entry name" value="IclR_C"/>
    <property type="match status" value="1"/>
</dbReference>
<evidence type="ECO:0000259" key="5">
    <source>
        <dbReference type="PROSITE" id="PS51078"/>
    </source>
</evidence>
<evidence type="ECO:0008006" key="8">
    <source>
        <dbReference type="Google" id="ProtNLM"/>
    </source>
</evidence>
<keyword evidence="7" id="KW-1185">Reference proteome</keyword>
<dbReference type="AlphaFoldDB" id="A0A2N7AXU5"/>
<evidence type="ECO:0000256" key="3">
    <source>
        <dbReference type="ARBA" id="ARBA00023163"/>
    </source>
</evidence>
<protein>
    <recommendedName>
        <fullName evidence="8">IclR family transcriptional regulator</fullName>
    </recommendedName>
</protein>
<evidence type="ECO:0000256" key="1">
    <source>
        <dbReference type="ARBA" id="ARBA00023015"/>
    </source>
</evidence>
<keyword evidence="2" id="KW-0238">DNA-binding</keyword>
<keyword evidence="3" id="KW-0804">Transcription</keyword>
<evidence type="ECO:0000313" key="6">
    <source>
        <dbReference type="EMBL" id="PMD73903.1"/>
    </source>
</evidence>
<gene>
    <name evidence="6" type="ORF">CBP76_00735</name>
</gene>
<dbReference type="InterPro" id="IPR029016">
    <property type="entry name" value="GAF-like_dom_sf"/>
</dbReference>
<dbReference type="PROSITE" id="PS51078">
    <property type="entry name" value="ICLR_ED"/>
    <property type="match status" value="1"/>
</dbReference>
<dbReference type="Proteomes" id="UP000235649">
    <property type="component" value="Unassembled WGS sequence"/>
</dbReference>
<evidence type="ECO:0000256" key="2">
    <source>
        <dbReference type="ARBA" id="ARBA00023125"/>
    </source>
</evidence>
<keyword evidence="1" id="KW-0805">Transcription regulation</keyword>
<dbReference type="OrthoDB" id="9791752at2"/>
<dbReference type="InterPro" id="IPR036390">
    <property type="entry name" value="WH_DNA-bd_sf"/>
</dbReference>
<dbReference type="RefSeq" id="WP_102195014.1">
    <property type="nucleotide sequence ID" value="NZ_NIPR01000001.1"/>
</dbReference>
<feature type="domain" description="IclR-ED" evidence="5">
    <location>
        <begin position="58"/>
        <end position="238"/>
    </location>
</feature>
<dbReference type="PANTHER" id="PTHR30136:SF24">
    <property type="entry name" value="HTH-TYPE TRANSCRIPTIONAL REPRESSOR ALLR"/>
    <property type="match status" value="1"/>
</dbReference>
<accession>A0A2N7AXU5</accession>
<dbReference type="GO" id="GO:0003677">
    <property type="term" value="F:DNA binding"/>
    <property type="evidence" value="ECO:0007669"/>
    <property type="project" value="UniProtKB-KW"/>
</dbReference>
<dbReference type="InterPro" id="IPR014757">
    <property type="entry name" value="Tscrpt_reg_IclR_C"/>
</dbReference>
<dbReference type="Pfam" id="PF09339">
    <property type="entry name" value="HTH_IclR"/>
    <property type="match status" value="1"/>
</dbReference>
<proteinExistence type="predicted"/>
<dbReference type="InterPro" id="IPR050707">
    <property type="entry name" value="HTH_MetabolicPath_Reg"/>
</dbReference>
<feature type="domain" description="HTH iclR-type" evidence="4">
    <location>
        <begin position="5"/>
        <end position="64"/>
    </location>
</feature>
<dbReference type="SUPFAM" id="SSF55781">
    <property type="entry name" value="GAF domain-like"/>
    <property type="match status" value="1"/>
</dbReference>
<evidence type="ECO:0000259" key="4">
    <source>
        <dbReference type="PROSITE" id="PS51077"/>
    </source>
</evidence>
<dbReference type="SUPFAM" id="SSF46785">
    <property type="entry name" value="Winged helix' DNA-binding domain"/>
    <property type="match status" value="1"/>
</dbReference>
<dbReference type="PROSITE" id="PS51077">
    <property type="entry name" value="HTH_ICLR"/>
    <property type="match status" value="1"/>
</dbReference>